<keyword evidence="4" id="KW-1185">Reference proteome</keyword>
<name>A0ABW2J531_9BURK</name>
<dbReference type="PROSITE" id="PS51257">
    <property type="entry name" value="PROKAR_LIPOPROTEIN"/>
    <property type="match status" value="1"/>
</dbReference>
<keyword evidence="2" id="KW-0732">Signal</keyword>
<feature type="compositionally biased region" description="Polar residues" evidence="1">
    <location>
        <begin position="76"/>
        <end position="93"/>
    </location>
</feature>
<comment type="caution">
    <text evidence="3">The sequence shown here is derived from an EMBL/GenBank/DDBJ whole genome shotgun (WGS) entry which is preliminary data.</text>
</comment>
<evidence type="ECO:0008006" key="5">
    <source>
        <dbReference type="Google" id="ProtNLM"/>
    </source>
</evidence>
<feature type="chain" id="PRO_5047186617" description="Lipoprotein" evidence="2">
    <location>
        <begin position="24"/>
        <end position="101"/>
    </location>
</feature>
<feature type="region of interest" description="Disordered" evidence="1">
    <location>
        <begin position="24"/>
        <end position="101"/>
    </location>
</feature>
<feature type="signal peptide" evidence="2">
    <location>
        <begin position="1"/>
        <end position="23"/>
    </location>
</feature>
<dbReference type="EMBL" id="JBHTCC010000001">
    <property type="protein sequence ID" value="MFC7298115.1"/>
    <property type="molecule type" value="Genomic_DNA"/>
</dbReference>
<gene>
    <name evidence="3" type="ORF">ACFQO0_06670</name>
</gene>
<proteinExistence type="predicted"/>
<accession>A0ABW2J531</accession>
<evidence type="ECO:0000313" key="3">
    <source>
        <dbReference type="EMBL" id="MFC7298115.1"/>
    </source>
</evidence>
<sequence length="101" mass="10291">MLFTRSLLVSAFLAILLTGCKKAEAPPAPTMEGSVAAPQSALPPSDATLPATPGSTSSSGNASGPAQTDAKELTKQQESTDMPLSGQANNHSTPEPVEKKK</sequence>
<dbReference type="Proteomes" id="UP001596379">
    <property type="component" value="Unassembled WGS sequence"/>
</dbReference>
<reference evidence="4" key="1">
    <citation type="journal article" date="2019" name="Int. J. Syst. Evol. Microbiol.">
        <title>The Global Catalogue of Microorganisms (GCM) 10K type strain sequencing project: providing services to taxonomists for standard genome sequencing and annotation.</title>
        <authorList>
            <consortium name="The Broad Institute Genomics Platform"/>
            <consortium name="The Broad Institute Genome Sequencing Center for Infectious Disease"/>
            <person name="Wu L."/>
            <person name="Ma J."/>
        </authorList>
    </citation>
    <scope>NUCLEOTIDE SEQUENCE [LARGE SCALE GENOMIC DNA]</scope>
    <source>
        <strain evidence="4">CCUG 36956</strain>
    </source>
</reference>
<dbReference type="RefSeq" id="WP_382233236.1">
    <property type="nucleotide sequence ID" value="NZ_JBHTCC010000001.1"/>
</dbReference>
<evidence type="ECO:0000313" key="4">
    <source>
        <dbReference type="Proteomes" id="UP001596379"/>
    </source>
</evidence>
<evidence type="ECO:0000256" key="1">
    <source>
        <dbReference type="SAM" id="MobiDB-lite"/>
    </source>
</evidence>
<evidence type="ECO:0000256" key="2">
    <source>
        <dbReference type="SAM" id="SignalP"/>
    </source>
</evidence>
<protein>
    <recommendedName>
        <fullName evidence="5">Lipoprotein</fullName>
    </recommendedName>
</protein>
<feature type="compositionally biased region" description="Polar residues" evidence="1">
    <location>
        <begin position="53"/>
        <end position="66"/>
    </location>
</feature>
<organism evidence="3 4">
    <name type="scientific">Herminiimonas aquatilis</name>
    <dbReference type="NCBI Taxonomy" id="345342"/>
    <lineage>
        <taxon>Bacteria</taxon>
        <taxon>Pseudomonadati</taxon>
        <taxon>Pseudomonadota</taxon>
        <taxon>Betaproteobacteria</taxon>
        <taxon>Burkholderiales</taxon>
        <taxon>Oxalobacteraceae</taxon>
        <taxon>Herminiimonas</taxon>
    </lineage>
</organism>